<dbReference type="NCBIfam" id="TIGR00573">
    <property type="entry name" value="dnaq"/>
    <property type="match status" value="1"/>
</dbReference>
<dbReference type="InterPro" id="IPR000305">
    <property type="entry name" value="GIY-YIG_endonuc"/>
</dbReference>
<evidence type="ECO:0000256" key="14">
    <source>
        <dbReference type="ARBA" id="ARBA00042732"/>
    </source>
</evidence>
<sequence>MTEQLDLLQPKDQPPRTTVSDGFPEQMVLLDLETTGGKVTFHRIIEVGLLIVEQGKIVERWNTLVDPEVPLPQFIQTLTGINPKNIKDAPLFSAIADELHEKLKGRVLVAHNARFDYGFLKNEFNRVGIKYSTKPLCSVKVSRKLFPQFKRHSLSEIIKRFEFNVESRHRAMDDAEVIWKLFLKASQLYDDQEIDAVCIGLLKRPALPMHLDAAEIDKLPRTPGVYYFYDTQGNILYVGKSVTLRDRVMSHFNSDHSNPKDLQMSGKIAHIDFKTTPSDLGAQLLESREIKALNPYFNRRLKKVTQLYQFQKVRDELGYDCIRIVTVKDTSGNAQLSGQFGLFRTRNQATERLEKLAQYYFLCQKLCALQTSEKPAMRTACFGYQLKRCFGPCCQKEASDAYNERVGIALKELRYRVWPWPSAVLLEERGEGEDNSAWHLLNEWRYIRAVSSQEELYELGFTFAEAQTCDLSKDAESSPDENVDFDLDTYLILVRFLLNPELMKTNNLKVRVLQTVEYFE</sequence>
<evidence type="ECO:0000256" key="8">
    <source>
        <dbReference type="ARBA" id="ARBA00023204"/>
    </source>
</evidence>
<dbReference type="CDD" id="cd10434">
    <property type="entry name" value="GIY-YIG_UvrC_Cho"/>
    <property type="match status" value="1"/>
</dbReference>
<dbReference type="GO" id="GO:0003887">
    <property type="term" value="F:DNA-directed DNA polymerase activity"/>
    <property type="evidence" value="ECO:0007669"/>
    <property type="project" value="UniProtKB-EC"/>
</dbReference>
<evidence type="ECO:0000256" key="7">
    <source>
        <dbReference type="ARBA" id="ARBA00022881"/>
    </source>
</evidence>
<evidence type="ECO:0000256" key="4">
    <source>
        <dbReference type="ARBA" id="ARBA00022769"/>
    </source>
</evidence>
<dbReference type="AlphaFoldDB" id="A0A317CIT7"/>
<dbReference type="InterPro" id="IPR012337">
    <property type="entry name" value="RNaseH-like_sf"/>
</dbReference>
<dbReference type="GO" id="GO:0009432">
    <property type="term" value="P:SOS response"/>
    <property type="evidence" value="ECO:0007669"/>
    <property type="project" value="UniProtKB-KW"/>
</dbReference>
<keyword evidence="4" id="KW-0228">DNA excision</keyword>
<evidence type="ECO:0000256" key="16">
    <source>
        <dbReference type="SAM" id="MobiDB-lite"/>
    </source>
</evidence>
<feature type="domain" description="GIY-YIG" evidence="17">
    <location>
        <begin position="221"/>
        <end position="299"/>
    </location>
</feature>
<comment type="caution">
    <text evidence="18">The sequence shown here is derived from an EMBL/GenBank/DDBJ whole genome shotgun (WGS) entry which is preliminary data.</text>
</comment>
<reference evidence="18 19" key="1">
    <citation type="submission" date="2018-05" db="EMBL/GenBank/DDBJ databases">
        <title>Leucothrix arctica sp. nov., isolated from Arctic seawater.</title>
        <authorList>
            <person name="Choi A."/>
            <person name="Baek K."/>
        </authorList>
    </citation>
    <scope>NUCLEOTIDE SEQUENCE [LARGE SCALE GENOMIC DNA]</scope>
    <source>
        <strain evidence="18 19">IMCC9719</strain>
    </source>
</reference>
<evidence type="ECO:0000313" key="18">
    <source>
        <dbReference type="EMBL" id="PWQ96240.1"/>
    </source>
</evidence>
<dbReference type="InterPro" id="IPR013520">
    <property type="entry name" value="Ribonucl_H"/>
</dbReference>
<keyword evidence="19" id="KW-1185">Reference proteome</keyword>
<dbReference type="CDD" id="cd06127">
    <property type="entry name" value="DEDDh"/>
    <property type="match status" value="1"/>
</dbReference>
<name>A0A317CIT7_9GAMM</name>
<dbReference type="GO" id="GO:0009380">
    <property type="term" value="C:excinuclease repair complex"/>
    <property type="evidence" value="ECO:0007669"/>
    <property type="project" value="TreeGrafter"/>
</dbReference>
<evidence type="ECO:0000256" key="11">
    <source>
        <dbReference type="ARBA" id="ARBA00026073"/>
    </source>
</evidence>
<dbReference type="PROSITE" id="PS50164">
    <property type="entry name" value="GIY_YIG"/>
    <property type="match status" value="1"/>
</dbReference>
<dbReference type="GO" id="GO:0006289">
    <property type="term" value="P:nucleotide-excision repair"/>
    <property type="evidence" value="ECO:0007669"/>
    <property type="project" value="InterPro"/>
</dbReference>
<dbReference type="EC" id="2.7.7.7" evidence="1"/>
<proteinExistence type="predicted"/>
<dbReference type="RefSeq" id="WP_109823212.1">
    <property type="nucleotide sequence ID" value="NZ_QGKL01000029.1"/>
</dbReference>
<dbReference type="GO" id="GO:0004527">
    <property type="term" value="F:exonuclease activity"/>
    <property type="evidence" value="ECO:0007669"/>
    <property type="project" value="UniProtKB-KW"/>
</dbReference>
<evidence type="ECO:0000256" key="15">
    <source>
        <dbReference type="ARBA" id="ARBA00049244"/>
    </source>
</evidence>
<dbReference type="Gene3D" id="3.40.1440.10">
    <property type="entry name" value="GIY-YIG endonuclease"/>
    <property type="match status" value="1"/>
</dbReference>
<dbReference type="InterPro" id="IPR006054">
    <property type="entry name" value="DnaQ"/>
</dbReference>
<dbReference type="Pfam" id="PF00929">
    <property type="entry name" value="RNase_T"/>
    <property type="match status" value="1"/>
</dbReference>
<dbReference type="PANTHER" id="PTHR30562:SF10">
    <property type="entry name" value="EXCINUCLEASE CHO"/>
    <property type="match status" value="1"/>
</dbReference>
<evidence type="ECO:0000256" key="1">
    <source>
        <dbReference type="ARBA" id="ARBA00012417"/>
    </source>
</evidence>
<accession>A0A317CIT7</accession>
<keyword evidence="9" id="KW-0742">SOS response</keyword>
<feature type="region of interest" description="Disordered" evidence="16">
    <location>
        <begin position="1"/>
        <end position="20"/>
    </location>
</feature>
<dbReference type="Pfam" id="PF01541">
    <property type="entry name" value="GIY-YIG"/>
    <property type="match status" value="1"/>
</dbReference>
<keyword evidence="5" id="KW-0378">Hydrolase</keyword>
<protein>
    <recommendedName>
        <fullName evidence="12">Excinuclease cho</fullName>
        <ecNumber evidence="1">2.7.7.7</ecNumber>
    </recommendedName>
    <alternativeName>
        <fullName evidence="14">Endonuclease cho</fullName>
    </alternativeName>
    <alternativeName>
        <fullName evidence="13">UvrC homolog protein</fullName>
    </alternativeName>
</protein>
<evidence type="ECO:0000256" key="2">
    <source>
        <dbReference type="ARBA" id="ARBA00022722"/>
    </source>
</evidence>
<dbReference type="SUPFAM" id="SSF82771">
    <property type="entry name" value="GIY-YIG endonuclease"/>
    <property type="match status" value="1"/>
</dbReference>
<evidence type="ECO:0000259" key="17">
    <source>
        <dbReference type="PROSITE" id="PS50164"/>
    </source>
</evidence>
<dbReference type="EMBL" id="QGKL01000029">
    <property type="protein sequence ID" value="PWQ96240.1"/>
    <property type="molecule type" value="Genomic_DNA"/>
</dbReference>
<dbReference type="InterPro" id="IPR035901">
    <property type="entry name" value="GIY-YIG_endonuc_sf"/>
</dbReference>
<evidence type="ECO:0000256" key="10">
    <source>
        <dbReference type="ARBA" id="ARBA00025483"/>
    </source>
</evidence>
<dbReference type="Gene3D" id="3.30.420.10">
    <property type="entry name" value="Ribonuclease H-like superfamily/Ribonuclease H"/>
    <property type="match status" value="1"/>
</dbReference>
<comment type="catalytic activity">
    <reaction evidence="15">
        <text>DNA(n) + a 2'-deoxyribonucleoside 5'-triphosphate = DNA(n+1) + diphosphate</text>
        <dbReference type="Rhea" id="RHEA:22508"/>
        <dbReference type="Rhea" id="RHEA-COMP:17339"/>
        <dbReference type="Rhea" id="RHEA-COMP:17340"/>
        <dbReference type="ChEBI" id="CHEBI:33019"/>
        <dbReference type="ChEBI" id="CHEBI:61560"/>
        <dbReference type="ChEBI" id="CHEBI:173112"/>
        <dbReference type="EC" id="2.7.7.7"/>
    </reaction>
</comment>
<dbReference type="OrthoDB" id="9803913at2"/>
<evidence type="ECO:0000256" key="6">
    <source>
        <dbReference type="ARBA" id="ARBA00022839"/>
    </source>
</evidence>
<dbReference type="SMART" id="SM00479">
    <property type="entry name" value="EXOIII"/>
    <property type="match status" value="1"/>
</dbReference>
<dbReference type="Proteomes" id="UP000245506">
    <property type="component" value="Unassembled WGS sequence"/>
</dbReference>
<dbReference type="PANTHER" id="PTHR30562">
    <property type="entry name" value="UVRC/OXIDOREDUCTASE"/>
    <property type="match status" value="1"/>
</dbReference>
<comment type="subunit">
    <text evidence="11">DNA polymerase III contains a core (composed of alpha, epsilon and theta chains) that associates with a tau subunit. This core dimerizes to form the POLIII' complex. PolIII' associates with the gamma complex (composed of gamma, delta, delta', psi and chi chains) and with the beta chain to form the complete DNA polymerase III complex.</text>
</comment>
<keyword evidence="8" id="KW-0234">DNA repair</keyword>
<gene>
    <name evidence="18" type="ORF">DKT75_09610</name>
</gene>
<dbReference type="InterPro" id="IPR047296">
    <property type="entry name" value="GIY-YIG_UvrC_Cho"/>
</dbReference>
<dbReference type="InterPro" id="IPR036397">
    <property type="entry name" value="RNaseH_sf"/>
</dbReference>
<keyword evidence="6" id="KW-0269">Exonuclease</keyword>
<evidence type="ECO:0000256" key="12">
    <source>
        <dbReference type="ARBA" id="ARBA00040756"/>
    </source>
</evidence>
<dbReference type="FunFam" id="3.30.420.10:FF:000045">
    <property type="entry name" value="3'-5' exonuclease DinG"/>
    <property type="match status" value="1"/>
</dbReference>
<dbReference type="GO" id="GO:0006260">
    <property type="term" value="P:DNA replication"/>
    <property type="evidence" value="ECO:0007669"/>
    <property type="project" value="InterPro"/>
</dbReference>
<evidence type="ECO:0000313" key="19">
    <source>
        <dbReference type="Proteomes" id="UP000245506"/>
    </source>
</evidence>
<evidence type="ECO:0000256" key="5">
    <source>
        <dbReference type="ARBA" id="ARBA00022801"/>
    </source>
</evidence>
<organism evidence="18 19">
    <name type="scientific">Leucothrix arctica</name>
    <dbReference type="NCBI Taxonomy" id="1481894"/>
    <lineage>
        <taxon>Bacteria</taxon>
        <taxon>Pseudomonadati</taxon>
        <taxon>Pseudomonadota</taxon>
        <taxon>Gammaproteobacteria</taxon>
        <taxon>Thiotrichales</taxon>
        <taxon>Thiotrichaceae</taxon>
        <taxon>Leucothrix</taxon>
    </lineage>
</organism>
<dbReference type="SUPFAM" id="SSF53098">
    <property type="entry name" value="Ribonuclease H-like"/>
    <property type="match status" value="1"/>
</dbReference>
<dbReference type="InterPro" id="IPR050066">
    <property type="entry name" value="UvrABC_protein_C"/>
</dbReference>
<dbReference type="SMART" id="SM00465">
    <property type="entry name" value="GIYc"/>
    <property type="match status" value="1"/>
</dbReference>
<dbReference type="GO" id="GO:0003677">
    <property type="term" value="F:DNA binding"/>
    <property type="evidence" value="ECO:0007669"/>
    <property type="project" value="InterPro"/>
</dbReference>
<keyword evidence="3" id="KW-0227">DNA damage</keyword>
<keyword evidence="2" id="KW-0540">Nuclease</keyword>
<evidence type="ECO:0000256" key="9">
    <source>
        <dbReference type="ARBA" id="ARBA00023236"/>
    </source>
</evidence>
<keyword evidence="7" id="KW-0267">Excision nuclease</keyword>
<comment type="function">
    <text evidence="10">DNA polymerase III is a complex, multichain enzyme responsible for most of the replicative synthesis in bacteria. The epsilon subunit contain the editing function and is a proofreading 3'-5' exonuclease.</text>
</comment>
<evidence type="ECO:0000256" key="13">
    <source>
        <dbReference type="ARBA" id="ARBA00042138"/>
    </source>
</evidence>
<evidence type="ECO:0000256" key="3">
    <source>
        <dbReference type="ARBA" id="ARBA00022763"/>
    </source>
</evidence>